<gene>
    <name evidence="3" type="ORF">LECACI_7A005147</name>
</gene>
<dbReference type="Proteomes" id="UP001296104">
    <property type="component" value="Unassembled WGS sequence"/>
</dbReference>
<keyword evidence="4" id="KW-1185">Reference proteome</keyword>
<reference evidence="3" key="1">
    <citation type="submission" date="2023-11" db="EMBL/GenBank/DDBJ databases">
        <authorList>
            <person name="Alioto T."/>
            <person name="Alioto T."/>
            <person name="Gomez Garrido J."/>
        </authorList>
    </citation>
    <scope>NUCLEOTIDE SEQUENCE</scope>
</reference>
<feature type="chain" id="PRO_5042606429" evidence="2">
    <location>
        <begin position="22"/>
        <end position="504"/>
    </location>
</feature>
<keyword evidence="2" id="KW-0732">Signal</keyword>
<feature type="region of interest" description="Disordered" evidence="1">
    <location>
        <begin position="282"/>
        <end position="504"/>
    </location>
</feature>
<sequence length="504" mass="50198">MRALDALLAVWSCLLCQTAISQSTTSTAVTIGDDGPESGGIVPIPAPSGATGDSPFPTSGGESGFTLDVPQPTDLPDASSTQKFKWIHPTVTPSPVTVPKHNGSHMQTYQTYQARRIGGQTLVSAHSTWAAVHSVYLDFLPNPFQEPKSVYTEVKVIGKSSTVVVEPTATVVTVDGHVFPVVHTDGPSPIPSDLIHTVEVPQFGSAIMVPAPAQATQESLVSALLVDPESRLAVSDGDGDGDRSAKKWKRIAIIALAVGGPSWLLLPLLCCCIPLRRREKVVEKTTSTDPATGLTVVTTSTSPASNGTGTTTVETTERGTLTRQAEEGRGRLSQVIGSGARGHDTGVGAGAAAASRGGSEGSSGGSGAGRGASGAGKGGSGTSQGDAGAGRGSGGAGQGSGSASGAGGTGASGLGASSGTSGHSGAAGIDGGSGAAGESSALRGADAKGVATDKKIGAAPASAEHVEAVPAHDGADSLRTGSEMLDIGSLRGRRKMRPDSRSPF</sequence>
<accession>A0AAI8Z035</accession>
<proteinExistence type="predicted"/>
<organism evidence="3 4">
    <name type="scientific">Lecanosticta acicola</name>
    <dbReference type="NCBI Taxonomy" id="111012"/>
    <lineage>
        <taxon>Eukaryota</taxon>
        <taxon>Fungi</taxon>
        <taxon>Dikarya</taxon>
        <taxon>Ascomycota</taxon>
        <taxon>Pezizomycotina</taxon>
        <taxon>Dothideomycetes</taxon>
        <taxon>Dothideomycetidae</taxon>
        <taxon>Mycosphaerellales</taxon>
        <taxon>Mycosphaerellaceae</taxon>
        <taxon>Lecanosticta</taxon>
    </lineage>
</organism>
<feature type="compositionally biased region" description="Low complexity" evidence="1">
    <location>
        <begin position="307"/>
        <end position="323"/>
    </location>
</feature>
<evidence type="ECO:0000313" key="4">
    <source>
        <dbReference type="Proteomes" id="UP001296104"/>
    </source>
</evidence>
<feature type="signal peptide" evidence="2">
    <location>
        <begin position="1"/>
        <end position="21"/>
    </location>
</feature>
<dbReference type="EMBL" id="CAVMBE010000032">
    <property type="protein sequence ID" value="CAK4028396.1"/>
    <property type="molecule type" value="Genomic_DNA"/>
</dbReference>
<dbReference type="AlphaFoldDB" id="A0AAI8Z035"/>
<name>A0AAI8Z035_9PEZI</name>
<evidence type="ECO:0000256" key="2">
    <source>
        <dbReference type="SAM" id="SignalP"/>
    </source>
</evidence>
<feature type="compositionally biased region" description="Gly residues" evidence="1">
    <location>
        <begin position="358"/>
        <end position="413"/>
    </location>
</feature>
<feature type="compositionally biased region" description="Polar residues" evidence="1">
    <location>
        <begin position="284"/>
        <end position="306"/>
    </location>
</feature>
<feature type="compositionally biased region" description="Low complexity" evidence="1">
    <location>
        <begin position="414"/>
        <end position="427"/>
    </location>
</feature>
<protein>
    <submittedName>
        <fullName evidence="3">Uncharacterized protein</fullName>
    </submittedName>
</protein>
<comment type="caution">
    <text evidence="3">The sequence shown here is derived from an EMBL/GenBank/DDBJ whole genome shotgun (WGS) entry which is preliminary data.</text>
</comment>
<evidence type="ECO:0000313" key="3">
    <source>
        <dbReference type="EMBL" id="CAK4028396.1"/>
    </source>
</evidence>
<evidence type="ECO:0000256" key="1">
    <source>
        <dbReference type="SAM" id="MobiDB-lite"/>
    </source>
</evidence>
<feature type="region of interest" description="Disordered" evidence="1">
    <location>
        <begin position="25"/>
        <end position="79"/>
    </location>
</feature>